<dbReference type="EMBL" id="JANBPU010000418">
    <property type="protein sequence ID" value="KAJ1911710.1"/>
    <property type="molecule type" value="Genomic_DNA"/>
</dbReference>
<dbReference type="InterPro" id="IPR032632">
    <property type="entry name" value="Peptidase_M16_M"/>
</dbReference>
<feature type="domain" description="Coenzyme PQQ synthesis protein F-like C-terminal lobe" evidence="13">
    <location>
        <begin position="859"/>
        <end position="954"/>
    </location>
</feature>
<evidence type="ECO:0000256" key="4">
    <source>
        <dbReference type="ARBA" id="ARBA00022723"/>
    </source>
</evidence>
<evidence type="ECO:0000256" key="2">
    <source>
        <dbReference type="ARBA" id="ARBA00007261"/>
    </source>
</evidence>
<dbReference type="Pfam" id="PF22456">
    <property type="entry name" value="PqqF-like_C_4"/>
    <property type="match status" value="1"/>
</dbReference>
<keyword evidence="15" id="KW-1185">Reference proteome</keyword>
<evidence type="ECO:0000256" key="8">
    <source>
        <dbReference type="RuleBase" id="RU004447"/>
    </source>
</evidence>
<dbReference type="Gene3D" id="3.30.830.10">
    <property type="entry name" value="Metalloenzyme, LuxS/M16 peptidase-like"/>
    <property type="match status" value="4"/>
</dbReference>
<dbReference type="PROSITE" id="PS00143">
    <property type="entry name" value="INSULINASE"/>
    <property type="match status" value="1"/>
</dbReference>
<dbReference type="GO" id="GO:0043171">
    <property type="term" value="P:peptide catabolic process"/>
    <property type="evidence" value="ECO:0007669"/>
    <property type="project" value="TreeGrafter"/>
</dbReference>
<feature type="region of interest" description="Disordered" evidence="9">
    <location>
        <begin position="1"/>
        <end position="20"/>
    </location>
</feature>
<dbReference type="GO" id="GO:0005829">
    <property type="term" value="C:cytosol"/>
    <property type="evidence" value="ECO:0007669"/>
    <property type="project" value="TreeGrafter"/>
</dbReference>
<dbReference type="AlphaFoldDB" id="A0A9W7ZU97"/>
<evidence type="ECO:0000259" key="12">
    <source>
        <dbReference type="Pfam" id="PF16187"/>
    </source>
</evidence>
<dbReference type="InterPro" id="IPR001431">
    <property type="entry name" value="Pept_M16_Zn_BS"/>
</dbReference>
<dbReference type="InterPro" id="IPR050626">
    <property type="entry name" value="Peptidase_M16"/>
</dbReference>
<organism evidence="14 15">
    <name type="scientific">Mycoemilia scoparia</name>
    <dbReference type="NCBI Taxonomy" id="417184"/>
    <lineage>
        <taxon>Eukaryota</taxon>
        <taxon>Fungi</taxon>
        <taxon>Fungi incertae sedis</taxon>
        <taxon>Zoopagomycota</taxon>
        <taxon>Kickxellomycotina</taxon>
        <taxon>Kickxellomycetes</taxon>
        <taxon>Kickxellales</taxon>
        <taxon>Kickxellaceae</taxon>
        <taxon>Mycoemilia</taxon>
    </lineage>
</organism>
<dbReference type="InterPro" id="IPR011765">
    <property type="entry name" value="Pept_M16_N"/>
</dbReference>
<protein>
    <submittedName>
        <fullName evidence="14">Metalloprotease</fullName>
        <ecNumber evidence="14">3.4.24.56</ecNumber>
    </submittedName>
</protein>
<dbReference type="InterPro" id="IPR054734">
    <property type="entry name" value="PqqF-like_C_4"/>
</dbReference>
<evidence type="ECO:0000256" key="5">
    <source>
        <dbReference type="ARBA" id="ARBA00022801"/>
    </source>
</evidence>
<evidence type="ECO:0000259" key="10">
    <source>
        <dbReference type="Pfam" id="PF00675"/>
    </source>
</evidence>
<dbReference type="FunFam" id="3.30.830.10:FF:000012">
    <property type="entry name" value="Protease 3"/>
    <property type="match status" value="1"/>
</dbReference>
<comment type="similarity">
    <text evidence="2 8">Belongs to the peptidase M16 family.</text>
</comment>
<name>A0A9W7ZU97_9FUNG</name>
<gene>
    <name evidence="14" type="primary">STE23_7</name>
    <name evidence="14" type="ORF">H4219_005850</name>
</gene>
<feature type="compositionally biased region" description="Polar residues" evidence="9">
    <location>
        <begin position="1"/>
        <end position="13"/>
    </location>
</feature>
<dbReference type="OrthoDB" id="952271at2759"/>
<keyword evidence="7 14" id="KW-0482">Metalloprotease</keyword>
<comment type="cofactor">
    <cofactor evidence="1">
        <name>Zn(2+)</name>
        <dbReference type="ChEBI" id="CHEBI:29105"/>
    </cofactor>
</comment>
<dbReference type="Pfam" id="PF05193">
    <property type="entry name" value="Peptidase_M16_C"/>
    <property type="match status" value="1"/>
</dbReference>
<dbReference type="InterPro" id="IPR011249">
    <property type="entry name" value="Metalloenz_LuxS/M16"/>
</dbReference>
<proteinExistence type="inferred from homology"/>
<dbReference type="PANTHER" id="PTHR43690:SF18">
    <property type="entry name" value="INSULIN-DEGRADING ENZYME-RELATED"/>
    <property type="match status" value="1"/>
</dbReference>
<evidence type="ECO:0000256" key="3">
    <source>
        <dbReference type="ARBA" id="ARBA00022670"/>
    </source>
</evidence>
<reference evidence="14" key="1">
    <citation type="submission" date="2022-07" db="EMBL/GenBank/DDBJ databases">
        <title>Phylogenomic reconstructions and comparative analyses of Kickxellomycotina fungi.</title>
        <authorList>
            <person name="Reynolds N.K."/>
            <person name="Stajich J.E."/>
            <person name="Barry K."/>
            <person name="Grigoriev I.V."/>
            <person name="Crous P."/>
            <person name="Smith M.E."/>
        </authorList>
    </citation>
    <scope>NUCLEOTIDE SEQUENCE</scope>
    <source>
        <strain evidence="14">NBRC 100468</strain>
    </source>
</reference>
<keyword evidence="3" id="KW-0645">Protease</keyword>
<evidence type="ECO:0000256" key="6">
    <source>
        <dbReference type="ARBA" id="ARBA00022833"/>
    </source>
</evidence>
<feature type="domain" description="Peptidase M16 C-terminal" evidence="11">
    <location>
        <begin position="278"/>
        <end position="448"/>
    </location>
</feature>
<keyword evidence="4" id="KW-0479">Metal-binding</keyword>
<feature type="domain" description="Peptidase M16 middle/third" evidence="12">
    <location>
        <begin position="463"/>
        <end position="750"/>
    </location>
</feature>
<dbReference type="GO" id="GO:0046872">
    <property type="term" value="F:metal ion binding"/>
    <property type="evidence" value="ECO:0007669"/>
    <property type="project" value="UniProtKB-KW"/>
</dbReference>
<evidence type="ECO:0000313" key="15">
    <source>
        <dbReference type="Proteomes" id="UP001150538"/>
    </source>
</evidence>
<dbReference type="PANTHER" id="PTHR43690">
    <property type="entry name" value="NARDILYSIN"/>
    <property type="match status" value="1"/>
</dbReference>
<keyword evidence="5 14" id="KW-0378">Hydrolase</keyword>
<dbReference type="Pfam" id="PF00675">
    <property type="entry name" value="Peptidase_M16"/>
    <property type="match status" value="1"/>
</dbReference>
<comment type="caution">
    <text evidence="14">The sequence shown here is derived from an EMBL/GenBank/DDBJ whole genome shotgun (WGS) entry which is preliminary data.</text>
</comment>
<evidence type="ECO:0000256" key="7">
    <source>
        <dbReference type="ARBA" id="ARBA00023049"/>
    </source>
</evidence>
<keyword evidence="6" id="KW-0862">Zinc</keyword>
<dbReference type="EC" id="3.4.24.56" evidence="14"/>
<evidence type="ECO:0000259" key="13">
    <source>
        <dbReference type="Pfam" id="PF22456"/>
    </source>
</evidence>
<evidence type="ECO:0000259" key="11">
    <source>
        <dbReference type="Pfam" id="PF05193"/>
    </source>
</evidence>
<sequence>MTLSKSQEFTDISGTDRATDPTNYHLGDAKVCFKTHESVAIGSATDNEAGKVLEKQHLNSKQSSGSRDYVKRTLSQKLGSEDVLEYYEYVGKPIKRLGRDDREYRLIKLTNNLEVMLVSGSEDDLAAATMDVGVGSTSDPKDFNGLAHFCEHMLFMGTEDYPEPDQFLEVLTKNGGGSNAYTAQCNTKYYFSVVNSALEMALDRFSSFFTKPLFKADFVDREVKNVDSEFKGRINSDSSRLYQLSQSLADPDHVINKFNIGSMETLANKAEELGVSLRDIVYDFYSKYYSSDIMKLAITGSQSLDQLTEWAVCKFSDIKSKGKTVPDPVGVPYGPNELCRMIRYKTVKDTYTLAIDFSLPDLKPFIENYPTFYPSKILTRKHKNSLHSFLERKGWITYLYASKVGNPVKGYDLYNIFINLTESGYQNYLDVLRAVFSYINMVKQTPPVKRIYDEVAQSALNTFEFTTIDYGSSFTNNITSYMNEEYTSKDKMIASYYLFFSFSENNIQMVLDHLNIRNCNIFIGSKEDKEIEYPLSEKHFGTQYRVDPIGEELLKELEEIDPYDCYKMPQKNELICWDLEMVTDVPKCEKPDLQPTLLVRNKHGEVWYRRDDRFLTPKGRIHVTFSMPKKRQSAENCVALSIFLSMIRYEFCELVDGAGSAGFSYGLYPSGQGMGIDISGYTPKMLQFFYLIINNCNTAILSKFRFEVLKEDSLRRRKNMDQMDPDDQALRWQALFTTALTWSDEQIIKATENMTFESMVEIVNDLLGSFYTETLVVGSFTEDIAIKVHEKVHEAFKPNTVPIAGTYPLPFIIQKPGLKLAQHKSTSEKNPNSAFTMTLFAKRDSRHREMAYLYILFLTINSKFYNRLRTNESIGYAVYCTQINYSPKHFALQFVVTSECSPAYIHLRYRYFIKHFRQKVLVELTEEDIKDQAEKAIKRCEEPDHDIYEEADSYSSAISNKGYDFFYLQSIIENLKTVSKDGLIEFWDKHIDPLSRYRNGREVEEDHDVLPAIAFEVFSPKSRVPTLQERQKYPGTILALYGCLEREKIKNVDYAHISEVVDMLHQEYSKFDDKDDADSNYSNVIDGFKELVVSRVSDVDHEALEKAFEEEDSYSTVALKMAMNDYIKPPSPSVSQESSEDSVANRYAKILYDTPDGYQVFENYKEYCKLLVHGDAPESVHDLIPKYPDYKN</sequence>
<evidence type="ECO:0000313" key="14">
    <source>
        <dbReference type="EMBL" id="KAJ1911710.1"/>
    </source>
</evidence>
<dbReference type="GO" id="GO:0051603">
    <property type="term" value="P:proteolysis involved in protein catabolic process"/>
    <property type="evidence" value="ECO:0007669"/>
    <property type="project" value="TreeGrafter"/>
</dbReference>
<dbReference type="InterPro" id="IPR007863">
    <property type="entry name" value="Peptidase_M16_C"/>
</dbReference>
<evidence type="ECO:0000256" key="9">
    <source>
        <dbReference type="SAM" id="MobiDB-lite"/>
    </source>
</evidence>
<dbReference type="SUPFAM" id="SSF63411">
    <property type="entry name" value="LuxS/MPP-like metallohydrolase"/>
    <property type="match status" value="4"/>
</dbReference>
<dbReference type="GO" id="GO:0005739">
    <property type="term" value="C:mitochondrion"/>
    <property type="evidence" value="ECO:0007669"/>
    <property type="project" value="TreeGrafter"/>
</dbReference>
<accession>A0A9W7ZU97</accession>
<evidence type="ECO:0000256" key="1">
    <source>
        <dbReference type="ARBA" id="ARBA00001947"/>
    </source>
</evidence>
<dbReference type="GO" id="GO:0004222">
    <property type="term" value="F:metalloendopeptidase activity"/>
    <property type="evidence" value="ECO:0007669"/>
    <property type="project" value="UniProtKB-EC"/>
</dbReference>
<dbReference type="Proteomes" id="UP001150538">
    <property type="component" value="Unassembled WGS sequence"/>
</dbReference>
<feature type="domain" description="Peptidase M16 N-terminal" evidence="10">
    <location>
        <begin position="116"/>
        <end position="252"/>
    </location>
</feature>
<dbReference type="Pfam" id="PF16187">
    <property type="entry name" value="Peptidase_M16_M"/>
    <property type="match status" value="1"/>
</dbReference>